<dbReference type="SUPFAM" id="SSF50182">
    <property type="entry name" value="Sm-like ribonucleoproteins"/>
    <property type="match status" value="1"/>
</dbReference>
<name>A0ABP0EIY8_9ASCO</name>
<keyword evidence="8 9" id="KW-0687">Ribonucleoprotein</keyword>
<feature type="domain" description="Sm" evidence="11">
    <location>
        <begin position="2"/>
        <end position="75"/>
    </location>
</feature>
<gene>
    <name evidence="9 12" type="primary">LSM4</name>
    <name evidence="12" type="ORF">CAAN4_G17392</name>
</gene>
<comment type="function">
    <text evidence="9">Binds specifically to the 3'-terminal U-tract of U6 snRNA.</text>
</comment>
<dbReference type="InterPro" id="IPR034101">
    <property type="entry name" value="Lsm4"/>
</dbReference>
<evidence type="ECO:0000259" key="11">
    <source>
        <dbReference type="PROSITE" id="PS52002"/>
    </source>
</evidence>
<evidence type="ECO:0000256" key="8">
    <source>
        <dbReference type="ARBA" id="ARBA00023274"/>
    </source>
</evidence>
<evidence type="ECO:0000256" key="5">
    <source>
        <dbReference type="ARBA" id="ARBA00022884"/>
    </source>
</evidence>
<evidence type="ECO:0000256" key="6">
    <source>
        <dbReference type="ARBA" id="ARBA00023187"/>
    </source>
</evidence>
<dbReference type="Gene3D" id="2.30.30.100">
    <property type="match status" value="1"/>
</dbReference>
<accession>A0ABP0EIY8</accession>
<evidence type="ECO:0000313" key="12">
    <source>
        <dbReference type="EMBL" id="CAK7919307.1"/>
    </source>
</evidence>
<dbReference type="InterPro" id="IPR047575">
    <property type="entry name" value="Sm"/>
</dbReference>
<protein>
    <recommendedName>
        <fullName evidence="9">LSM complex subunit LSM4</fullName>
    </recommendedName>
</protein>
<dbReference type="InterPro" id="IPR010920">
    <property type="entry name" value="LSM_dom_sf"/>
</dbReference>
<feature type="compositionally biased region" description="Low complexity" evidence="10">
    <location>
        <begin position="102"/>
        <end position="122"/>
    </location>
</feature>
<evidence type="ECO:0000256" key="3">
    <source>
        <dbReference type="ARBA" id="ARBA00022664"/>
    </source>
</evidence>
<evidence type="ECO:0000256" key="7">
    <source>
        <dbReference type="ARBA" id="ARBA00023242"/>
    </source>
</evidence>
<dbReference type="Proteomes" id="UP001497600">
    <property type="component" value="Chromosome G"/>
</dbReference>
<reference evidence="12 13" key="1">
    <citation type="submission" date="2024-01" db="EMBL/GenBank/DDBJ databases">
        <authorList>
            <consortium name="Genoscope - CEA"/>
            <person name="William W."/>
        </authorList>
    </citation>
    <scope>NUCLEOTIDE SEQUENCE [LARGE SCALE GENOMIC DNA]</scope>
    <source>
        <strain evidence="12 13">29B2s-10</strain>
    </source>
</reference>
<proteinExistence type="inferred from homology"/>
<feature type="compositionally biased region" description="Low complexity" evidence="10">
    <location>
        <begin position="130"/>
        <end position="168"/>
    </location>
</feature>
<evidence type="ECO:0000256" key="9">
    <source>
        <dbReference type="RuleBase" id="RU365049"/>
    </source>
</evidence>
<dbReference type="Pfam" id="PF01423">
    <property type="entry name" value="LSM"/>
    <property type="match status" value="1"/>
</dbReference>
<dbReference type="CDD" id="cd01723">
    <property type="entry name" value="LSm4"/>
    <property type="match status" value="1"/>
</dbReference>
<keyword evidence="7 9" id="KW-0539">Nucleus</keyword>
<dbReference type="InterPro" id="IPR027141">
    <property type="entry name" value="LSm4/Sm_D1/D3"/>
</dbReference>
<keyword evidence="4 9" id="KW-0747">Spliceosome</keyword>
<evidence type="ECO:0000256" key="1">
    <source>
        <dbReference type="ARBA" id="ARBA00004123"/>
    </source>
</evidence>
<keyword evidence="6 9" id="KW-0508">mRNA splicing</keyword>
<comment type="similarity">
    <text evidence="2 9">Belongs to the snRNP Sm proteins family.</text>
</comment>
<keyword evidence="5 9" id="KW-0694">RNA-binding</keyword>
<dbReference type="PROSITE" id="PS52002">
    <property type="entry name" value="SM"/>
    <property type="match status" value="1"/>
</dbReference>
<comment type="subunit">
    <text evidence="9">LSm subunits form a heteromer with a doughnut shape.</text>
</comment>
<evidence type="ECO:0000256" key="4">
    <source>
        <dbReference type="ARBA" id="ARBA00022728"/>
    </source>
</evidence>
<sequence>MLPLYLLTAAKNQPILVELKNGETINGQLVNCDSWMNLTLKDVIQSSANAEEFLKIPECYIRGNHIKYLRLPDEIMDHAKEQNIQNMEQRNRNQKRRGGGNFNNRRGYGNQSNGGNSRNGGYNNQGGYGNRRYNNNNNNNSNNSNSGSGSSRDNASNSSNASGQANRF</sequence>
<keyword evidence="13" id="KW-1185">Reference proteome</keyword>
<evidence type="ECO:0000256" key="2">
    <source>
        <dbReference type="ARBA" id="ARBA00006850"/>
    </source>
</evidence>
<dbReference type="PANTHER" id="PTHR23338">
    <property type="entry name" value="SMALL NUCLEAR RIBONUCLEOPROTEIN SM"/>
    <property type="match status" value="1"/>
</dbReference>
<evidence type="ECO:0000256" key="10">
    <source>
        <dbReference type="SAM" id="MobiDB-lite"/>
    </source>
</evidence>
<dbReference type="InterPro" id="IPR001163">
    <property type="entry name" value="Sm_dom_euk/arc"/>
</dbReference>
<comment type="subcellular location">
    <subcellularLocation>
        <location evidence="1 9">Nucleus</location>
    </subcellularLocation>
</comment>
<keyword evidence="3 9" id="KW-0507">mRNA processing</keyword>
<evidence type="ECO:0000313" key="13">
    <source>
        <dbReference type="Proteomes" id="UP001497600"/>
    </source>
</evidence>
<feature type="region of interest" description="Disordered" evidence="10">
    <location>
        <begin position="87"/>
        <end position="168"/>
    </location>
</feature>
<organism evidence="12 13">
    <name type="scientific">[Candida] anglica</name>
    <dbReference type="NCBI Taxonomy" id="148631"/>
    <lineage>
        <taxon>Eukaryota</taxon>
        <taxon>Fungi</taxon>
        <taxon>Dikarya</taxon>
        <taxon>Ascomycota</taxon>
        <taxon>Saccharomycotina</taxon>
        <taxon>Pichiomycetes</taxon>
        <taxon>Debaryomycetaceae</taxon>
        <taxon>Kurtzmaniella</taxon>
    </lineage>
</organism>
<dbReference type="EMBL" id="OZ004259">
    <property type="protein sequence ID" value="CAK7919307.1"/>
    <property type="molecule type" value="Genomic_DNA"/>
</dbReference>
<dbReference type="SMART" id="SM00651">
    <property type="entry name" value="Sm"/>
    <property type="match status" value="1"/>
</dbReference>